<accession>A0ABX0JAE3</accession>
<protein>
    <submittedName>
        <fullName evidence="3">Uncharacterized protein</fullName>
    </submittedName>
</protein>
<dbReference type="Proteomes" id="UP001165962">
    <property type="component" value="Unassembled WGS sequence"/>
</dbReference>
<dbReference type="RefSeq" id="WP_166152515.1">
    <property type="nucleotide sequence ID" value="NZ_JAAOIW010000007.1"/>
</dbReference>
<keyword evidence="2" id="KW-1133">Transmembrane helix</keyword>
<feature type="compositionally biased region" description="Polar residues" evidence="1">
    <location>
        <begin position="149"/>
        <end position="159"/>
    </location>
</feature>
<sequence length="267" mass="28455">MKLIQAMIKLCVSIMITSLVCVVCTFTVMNAYIDMVLDQYQLKSTAIAAPNWSQFMAHLGKQAQGYRLFGETKLAAEANGSTLPPKAIPTTQGATQQQEDALAVFGHQQAVDGSAEPLKSEPESKLGSKPEPEAKPNASAANGTIADASRSTSLDSDMGNSPANGSRSSSSSSSTGSPAEPDILSGAGGKVVVSGEEFTKKKEQLSNDDKNQIFKLLTRVPQAEIQHISLMMEDGITASELSSIEKLLQNYLKPEEYSQLLGMIKPL</sequence>
<evidence type="ECO:0000256" key="1">
    <source>
        <dbReference type="SAM" id="MobiDB-lite"/>
    </source>
</evidence>
<organism evidence="3 4">
    <name type="scientific">Paenibacillus agricola</name>
    <dbReference type="NCBI Taxonomy" id="2716264"/>
    <lineage>
        <taxon>Bacteria</taxon>
        <taxon>Bacillati</taxon>
        <taxon>Bacillota</taxon>
        <taxon>Bacilli</taxon>
        <taxon>Bacillales</taxon>
        <taxon>Paenibacillaceae</taxon>
        <taxon>Paenibacillus</taxon>
    </lineage>
</organism>
<proteinExistence type="predicted"/>
<feature type="compositionally biased region" description="Basic and acidic residues" evidence="1">
    <location>
        <begin position="118"/>
        <end position="134"/>
    </location>
</feature>
<reference evidence="3" key="1">
    <citation type="submission" date="2020-03" db="EMBL/GenBank/DDBJ databases">
        <title>Draft sequencing of Paenibacilllus sp. S3N08.</title>
        <authorList>
            <person name="Kim D.-U."/>
        </authorList>
    </citation>
    <scope>NUCLEOTIDE SEQUENCE</scope>
    <source>
        <strain evidence="3">S3N08</strain>
    </source>
</reference>
<feature type="compositionally biased region" description="Low complexity" evidence="1">
    <location>
        <begin position="160"/>
        <end position="179"/>
    </location>
</feature>
<evidence type="ECO:0000313" key="4">
    <source>
        <dbReference type="Proteomes" id="UP001165962"/>
    </source>
</evidence>
<dbReference type="EMBL" id="JAAOIW010000007">
    <property type="protein sequence ID" value="NHN32251.1"/>
    <property type="molecule type" value="Genomic_DNA"/>
</dbReference>
<name>A0ABX0JAE3_9BACL</name>
<feature type="region of interest" description="Disordered" evidence="1">
    <location>
        <begin position="110"/>
        <end position="187"/>
    </location>
</feature>
<gene>
    <name evidence="3" type="ORF">G9U52_20635</name>
</gene>
<keyword evidence="2" id="KW-0472">Membrane</keyword>
<keyword evidence="2" id="KW-0812">Transmembrane</keyword>
<evidence type="ECO:0000256" key="2">
    <source>
        <dbReference type="SAM" id="Phobius"/>
    </source>
</evidence>
<keyword evidence="4" id="KW-1185">Reference proteome</keyword>
<comment type="caution">
    <text evidence="3">The sequence shown here is derived from an EMBL/GenBank/DDBJ whole genome shotgun (WGS) entry which is preliminary data.</text>
</comment>
<evidence type="ECO:0000313" key="3">
    <source>
        <dbReference type="EMBL" id="NHN32251.1"/>
    </source>
</evidence>
<feature type="transmembrane region" description="Helical" evidence="2">
    <location>
        <begin position="12"/>
        <end position="33"/>
    </location>
</feature>